<dbReference type="PROSITE" id="PS50105">
    <property type="entry name" value="SAM_DOMAIN"/>
    <property type="match status" value="1"/>
</dbReference>
<gene>
    <name evidence="12 13" type="primary">LOC109464605</name>
</gene>
<evidence type="ECO:0000256" key="6">
    <source>
        <dbReference type="ARBA" id="ARBA00023163"/>
    </source>
</evidence>
<dbReference type="RefSeq" id="XP_019617171.1">
    <property type="nucleotide sequence ID" value="XM_019761612.1"/>
</dbReference>
<keyword evidence="7" id="KW-0539">Nucleus</keyword>
<dbReference type="CDD" id="cd20110">
    <property type="entry name" value="MBT_dScm_rpt2"/>
    <property type="match status" value="1"/>
</dbReference>
<feature type="region of interest" description="Disordered" evidence="9">
    <location>
        <begin position="560"/>
        <end position="618"/>
    </location>
</feature>
<dbReference type="Pfam" id="PF00536">
    <property type="entry name" value="SAM_1"/>
    <property type="match status" value="1"/>
</dbReference>
<dbReference type="Pfam" id="PF06467">
    <property type="entry name" value="zf-FCS"/>
    <property type="match status" value="1"/>
</dbReference>
<accession>A0A6P4YJB5</accession>
<dbReference type="PANTHER" id="PTHR12247">
    <property type="entry name" value="POLYCOMB GROUP PROTEIN"/>
    <property type="match status" value="1"/>
</dbReference>
<dbReference type="InterPro" id="IPR011017">
    <property type="entry name" value="TRASH_dom"/>
</dbReference>
<dbReference type="InterPro" id="IPR050548">
    <property type="entry name" value="PcG_chromatin_remod_factors"/>
</dbReference>
<evidence type="ECO:0000256" key="9">
    <source>
        <dbReference type="SAM" id="MobiDB-lite"/>
    </source>
</evidence>
<keyword evidence="6" id="KW-0804">Transcription</keyword>
<evidence type="ECO:0000256" key="4">
    <source>
        <dbReference type="ARBA" id="ARBA00022737"/>
    </source>
</evidence>
<evidence type="ECO:0000256" key="2">
    <source>
        <dbReference type="ARBA" id="ARBA00008469"/>
    </source>
</evidence>
<dbReference type="Gene3D" id="3.90.1150.190">
    <property type="entry name" value="SLED domain"/>
    <property type="match status" value="1"/>
</dbReference>
<dbReference type="InterPro" id="IPR021987">
    <property type="entry name" value="SLED"/>
</dbReference>
<evidence type="ECO:0000256" key="3">
    <source>
        <dbReference type="ARBA" id="ARBA00022491"/>
    </source>
</evidence>
<dbReference type="InterPro" id="IPR001660">
    <property type="entry name" value="SAM"/>
</dbReference>
<dbReference type="SUPFAM" id="SSF63748">
    <property type="entry name" value="Tudor/PWWP/MBT"/>
    <property type="match status" value="2"/>
</dbReference>
<dbReference type="CDD" id="cd09578">
    <property type="entry name" value="SAM_Scm"/>
    <property type="match status" value="1"/>
</dbReference>
<dbReference type="GO" id="GO:0005634">
    <property type="term" value="C:nucleus"/>
    <property type="evidence" value="ECO:0007669"/>
    <property type="project" value="UniProtKB-SubCell"/>
</dbReference>
<feature type="repeat" description="MBT" evidence="8">
    <location>
        <begin position="265"/>
        <end position="366"/>
    </location>
</feature>
<keyword evidence="11" id="KW-1185">Reference proteome</keyword>
<dbReference type="GO" id="GO:0003682">
    <property type="term" value="F:chromatin binding"/>
    <property type="evidence" value="ECO:0007669"/>
    <property type="project" value="TreeGrafter"/>
</dbReference>
<sequence length="708" mass="78641">MLNVNWDCWPDPDPYEFTMSGTDTPTIGSEMGRHKARQCAWCEELKSSKELKLSLHLEDGKIYFCCETCLQAYKRSYLKGTCPICDKVVKNPETLEVDGEMKRLCSQECLAIFQRRVEEKNEGKDKEGRPHKPRGRHPTPVNMYSQGNFSWGEYLRETGAIAAPQHCFKQRARVLPGGDKAVYPPPNEFKVGMKLEARDPRNLSSTCVATVIGMQGPRLRLRLDGSDDKNDFWRLVDSNDLKPIGTCEQQGGLLQPPLGFRMNASSWPMFLLRTLNGAEMAPARIFQKEPPFPKSNLFEVGMKLEAVDRKNPQLICPATIGAVDGKRIHVTFDGWLGAFDYWCDYDNRDIFPVGWCALSGHNLQPPGNKVSAGMRRPIPPPPPPSRDKDATAASSSSSSSEGKRKRKSSSLFQGDSDAASDTSSVQDKPPSPNVTVVEPDTSTPRTLSMCVYTNYGCDTGPYLNPRKLVDLPSQFGPALPSHVMREVTQGCIDCAIQQRVVFGLIKQGQSPGRVVVSATVGGQTQSCTLPSCETASAVLRYLEQLCERLECCENLFSSTPMQGPCSKCTRRDDPEVSDSSSRTATKRRWSADSGDTHHQPKAPRMQRRVTTEAASSTTTVVGTDYRSYESTSRGDKDPGDWSLEEVLHYIRHADPALAQYAELFRKQEIDGKALLLLNSDMMMKYMGLKLGPALKLCHIIDKLKTGKS</sequence>
<feature type="repeat" description="MBT" evidence="8">
    <location>
        <begin position="149"/>
        <end position="257"/>
    </location>
</feature>
<dbReference type="RefSeq" id="XP_019617172.1">
    <property type="nucleotide sequence ID" value="XM_019761613.1"/>
</dbReference>
<feature type="compositionally biased region" description="Low complexity" evidence="9">
    <location>
        <begin position="391"/>
        <end position="400"/>
    </location>
</feature>
<dbReference type="PANTHER" id="PTHR12247:SF132">
    <property type="entry name" value="POLYCOMB PROTEIN SCM"/>
    <property type="match status" value="1"/>
</dbReference>
<evidence type="ECO:0000313" key="12">
    <source>
        <dbReference type="RefSeq" id="XP_019617171.1"/>
    </source>
</evidence>
<comment type="similarity">
    <text evidence="2">Belongs to the SCM family.</text>
</comment>
<proteinExistence type="inferred from homology"/>
<dbReference type="InterPro" id="IPR010507">
    <property type="entry name" value="Znf_MYM"/>
</dbReference>
<evidence type="ECO:0000256" key="8">
    <source>
        <dbReference type="PROSITE-ProRule" id="PRU00459"/>
    </source>
</evidence>
<comment type="subcellular location">
    <subcellularLocation>
        <location evidence="1">Nucleus</location>
    </subcellularLocation>
</comment>
<dbReference type="Gene3D" id="2.30.30.140">
    <property type="match status" value="2"/>
</dbReference>
<dbReference type="InterPro" id="IPR013761">
    <property type="entry name" value="SAM/pointed_sf"/>
</dbReference>
<name>A0A6P4YJB5_BRABE</name>
<dbReference type="InterPro" id="IPR004092">
    <property type="entry name" value="Mbt"/>
</dbReference>
<evidence type="ECO:0000256" key="5">
    <source>
        <dbReference type="ARBA" id="ARBA00023015"/>
    </source>
</evidence>
<evidence type="ECO:0000259" key="10">
    <source>
        <dbReference type="PROSITE" id="PS50105"/>
    </source>
</evidence>
<feature type="region of interest" description="Disordered" evidence="9">
    <location>
        <begin position="367"/>
        <end position="441"/>
    </location>
</feature>
<dbReference type="Pfam" id="PF12140">
    <property type="entry name" value="SLED"/>
    <property type="match status" value="1"/>
</dbReference>
<dbReference type="KEGG" id="bbel:109464605"/>
<dbReference type="SUPFAM" id="SSF47769">
    <property type="entry name" value="SAM/Pointed domain"/>
    <property type="match status" value="1"/>
</dbReference>
<evidence type="ECO:0000256" key="7">
    <source>
        <dbReference type="ARBA" id="ARBA00023242"/>
    </source>
</evidence>
<dbReference type="GeneID" id="109464605"/>
<keyword evidence="4" id="KW-0677">Repeat</keyword>
<feature type="region of interest" description="Disordered" evidence="9">
    <location>
        <begin position="120"/>
        <end position="142"/>
    </location>
</feature>
<feature type="domain" description="SAM" evidence="10">
    <location>
        <begin position="641"/>
        <end position="706"/>
    </location>
</feature>
<dbReference type="InterPro" id="IPR038348">
    <property type="entry name" value="SLED_sf"/>
</dbReference>
<dbReference type="Proteomes" id="UP000515135">
    <property type="component" value="Unplaced"/>
</dbReference>
<dbReference type="OrthoDB" id="5912862at2759"/>
<dbReference type="FunFam" id="2.30.30.140:FF:000016">
    <property type="entry name" value="polycomb protein SCMH1 isoform X1"/>
    <property type="match status" value="1"/>
</dbReference>
<keyword evidence="3" id="KW-0678">Repressor</keyword>
<dbReference type="InterPro" id="IPR047531">
    <property type="entry name" value="SAM_Scm-like"/>
</dbReference>
<dbReference type="GO" id="GO:0045892">
    <property type="term" value="P:negative regulation of DNA-templated transcription"/>
    <property type="evidence" value="ECO:0007669"/>
    <property type="project" value="TreeGrafter"/>
</dbReference>
<protein>
    <submittedName>
        <fullName evidence="12 13">Sex comb on midleg-like protein 2 isoform X1</fullName>
    </submittedName>
</protein>
<dbReference type="GO" id="GO:0008270">
    <property type="term" value="F:zinc ion binding"/>
    <property type="evidence" value="ECO:0007669"/>
    <property type="project" value="InterPro"/>
</dbReference>
<feature type="compositionally biased region" description="Basic and acidic residues" evidence="9">
    <location>
        <begin position="120"/>
        <end position="130"/>
    </location>
</feature>
<dbReference type="Pfam" id="PF02820">
    <property type="entry name" value="MBT"/>
    <property type="match status" value="2"/>
</dbReference>
<dbReference type="Gene3D" id="1.10.150.50">
    <property type="entry name" value="Transcription Factor, Ets-1"/>
    <property type="match status" value="1"/>
</dbReference>
<dbReference type="GO" id="GO:0042393">
    <property type="term" value="F:histone binding"/>
    <property type="evidence" value="ECO:0007669"/>
    <property type="project" value="TreeGrafter"/>
</dbReference>
<dbReference type="SMART" id="SM00746">
    <property type="entry name" value="TRASH"/>
    <property type="match status" value="2"/>
</dbReference>
<evidence type="ECO:0000313" key="13">
    <source>
        <dbReference type="RefSeq" id="XP_019617172.1"/>
    </source>
</evidence>
<dbReference type="SMART" id="SM00454">
    <property type="entry name" value="SAM"/>
    <property type="match status" value="1"/>
</dbReference>
<dbReference type="SMART" id="SM00561">
    <property type="entry name" value="MBT"/>
    <property type="match status" value="2"/>
</dbReference>
<reference evidence="12 13" key="1">
    <citation type="submission" date="2025-04" db="UniProtKB">
        <authorList>
            <consortium name="RefSeq"/>
        </authorList>
    </citation>
    <scope>IDENTIFICATION</scope>
    <source>
        <tissue evidence="12 13">Gonad</tissue>
    </source>
</reference>
<keyword evidence="5" id="KW-0805">Transcription regulation</keyword>
<dbReference type="AlphaFoldDB" id="A0A6P4YJB5"/>
<organism evidence="11 12">
    <name type="scientific">Branchiostoma belcheri</name>
    <name type="common">Amphioxus</name>
    <dbReference type="NCBI Taxonomy" id="7741"/>
    <lineage>
        <taxon>Eukaryota</taxon>
        <taxon>Metazoa</taxon>
        <taxon>Chordata</taxon>
        <taxon>Cephalochordata</taxon>
        <taxon>Leptocardii</taxon>
        <taxon>Amphioxiformes</taxon>
        <taxon>Branchiostomatidae</taxon>
        <taxon>Branchiostoma</taxon>
    </lineage>
</organism>
<evidence type="ECO:0000256" key="1">
    <source>
        <dbReference type="ARBA" id="ARBA00004123"/>
    </source>
</evidence>
<dbReference type="PROSITE" id="PS51079">
    <property type="entry name" value="MBT"/>
    <property type="match status" value="2"/>
</dbReference>
<evidence type="ECO:0000313" key="11">
    <source>
        <dbReference type="Proteomes" id="UP000515135"/>
    </source>
</evidence>